<evidence type="ECO:0000256" key="1">
    <source>
        <dbReference type="SAM" id="Phobius"/>
    </source>
</evidence>
<name>A0A5M7BA91_9FLAO</name>
<keyword evidence="4" id="KW-1185">Reference proteome</keyword>
<proteinExistence type="predicted"/>
<keyword evidence="1" id="KW-0812">Transmembrane</keyword>
<dbReference type="EMBL" id="VMBF01000006">
    <property type="protein sequence ID" value="TSJ75154.1"/>
    <property type="molecule type" value="Genomic_DNA"/>
</dbReference>
<evidence type="ECO:0000313" key="2">
    <source>
        <dbReference type="EMBL" id="KAA5824381.1"/>
    </source>
</evidence>
<dbReference type="AlphaFoldDB" id="A0A5M7BA91"/>
<keyword evidence="1" id="KW-1133">Transmembrane helix</keyword>
<feature type="transmembrane region" description="Helical" evidence="1">
    <location>
        <begin position="13"/>
        <end position="34"/>
    </location>
</feature>
<comment type="caution">
    <text evidence="2">The sequence shown here is derived from an EMBL/GenBank/DDBJ whole genome shotgun (WGS) entry which is preliminary data.</text>
</comment>
<protein>
    <submittedName>
        <fullName evidence="2">Uncharacterized protein</fullName>
    </submittedName>
</protein>
<reference evidence="2 5" key="1">
    <citation type="journal article" date="2015" name="Int. J. Syst. Evol. Microbiol.">
        <title>Algibacter amylolyticus sp. nov., isolated from intertidal sediment.</title>
        <authorList>
            <person name="Zhang D.C."/>
            <person name="Wu J."/>
            <person name="Neuner K."/>
            <person name="Yao J."/>
            <person name="Margesin R."/>
        </authorList>
    </citation>
    <scope>NUCLEOTIDE SEQUENCE [LARGE SCALE GENOMIC DNA]</scope>
    <source>
        <strain evidence="2 5">RU-4-M-4</strain>
    </source>
</reference>
<reference evidence="3 4" key="2">
    <citation type="submission" date="2019-07" db="EMBL/GenBank/DDBJ databases">
        <title>Algibacter marinivivus sp. nov., isolated from the surface of a marine red alga.</title>
        <authorList>
            <person name="Zhong X."/>
            <person name="Xu W."/>
            <person name="Zhang Y."/>
            <person name="Zhang Q."/>
            <person name="Du Z."/>
        </authorList>
    </citation>
    <scope>NUCLEOTIDE SEQUENCE [LARGE SCALE GENOMIC DNA]</scope>
    <source>
        <strain evidence="3 4">RU-4-M-4</strain>
    </source>
</reference>
<dbReference type="Proteomes" id="UP000315145">
    <property type="component" value="Unassembled WGS sequence"/>
</dbReference>
<organism evidence="2 5">
    <name type="scientific">Algibacter amylolyticus</name>
    <dbReference type="NCBI Taxonomy" id="1608400"/>
    <lineage>
        <taxon>Bacteria</taxon>
        <taxon>Pseudomonadati</taxon>
        <taxon>Bacteroidota</taxon>
        <taxon>Flavobacteriia</taxon>
        <taxon>Flavobacteriales</taxon>
        <taxon>Flavobacteriaceae</taxon>
        <taxon>Algibacter</taxon>
    </lineage>
</organism>
<reference evidence="2" key="3">
    <citation type="submission" date="2019-09" db="EMBL/GenBank/DDBJ databases">
        <authorList>
            <person name="Zhang D.-C."/>
        </authorList>
    </citation>
    <scope>NUCLEOTIDE SEQUENCE</scope>
    <source>
        <strain evidence="2">RU-4-M-4</strain>
    </source>
</reference>
<evidence type="ECO:0000313" key="3">
    <source>
        <dbReference type="EMBL" id="TSJ75154.1"/>
    </source>
</evidence>
<accession>A0A5M7BA91</accession>
<dbReference type="RefSeq" id="WP_144116418.1">
    <property type="nucleotide sequence ID" value="NZ_JACHGE010000009.1"/>
</dbReference>
<keyword evidence="1" id="KW-0472">Membrane</keyword>
<gene>
    <name evidence="2" type="ORF">F2B50_09365</name>
    <name evidence="3" type="ORF">FPF71_09365</name>
</gene>
<dbReference type="Proteomes" id="UP000322315">
    <property type="component" value="Unassembled WGS sequence"/>
</dbReference>
<dbReference type="EMBL" id="VWRS01000006">
    <property type="protein sequence ID" value="KAA5824381.1"/>
    <property type="molecule type" value="Genomic_DNA"/>
</dbReference>
<sequence>MKQLIQQPNTLELIVKLVEILIWPLTLLIILFLFRKYLAKTFERLGSIKADRTGLSLTFEKKLTEAKQLLQNIQPNAVSKSAPQISITPNGSKSPYQQLVDLKVNLENQLVSLAKSNTVDPENLTSIMLSDKLKETGVLSINNEKLISAILDIINSADSSISQQQVNEVKTLYNNVKFN</sequence>
<evidence type="ECO:0000313" key="5">
    <source>
        <dbReference type="Proteomes" id="UP000322315"/>
    </source>
</evidence>
<evidence type="ECO:0000313" key="4">
    <source>
        <dbReference type="Proteomes" id="UP000315145"/>
    </source>
</evidence>